<evidence type="ECO:0000313" key="1">
    <source>
        <dbReference type="EMBL" id="CAG8684269.1"/>
    </source>
</evidence>
<protein>
    <submittedName>
        <fullName evidence="1">910_t:CDS:1</fullName>
    </submittedName>
</protein>
<organism evidence="1 2">
    <name type="scientific">Dentiscutata heterogama</name>
    <dbReference type="NCBI Taxonomy" id="1316150"/>
    <lineage>
        <taxon>Eukaryota</taxon>
        <taxon>Fungi</taxon>
        <taxon>Fungi incertae sedis</taxon>
        <taxon>Mucoromycota</taxon>
        <taxon>Glomeromycotina</taxon>
        <taxon>Glomeromycetes</taxon>
        <taxon>Diversisporales</taxon>
        <taxon>Gigasporaceae</taxon>
        <taxon>Dentiscutata</taxon>
    </lineage>
</organism>
<dbReference type="EMBL" id="CAJVPU010022120">
    <property type="protein sequence ID" value="CAG8684269.1"/>
    <property type="molecule type" value="Genomic_DNA"/>
</dbReference>
<evidence type="ECO:0000313" key="2">
    <source>
        <dbReference type="Proteomes" id="UP000789702"/>
    </source>
</evidence>
<keyword evidence="2" id="KW-1185">Reference proteome</keyword>
<reference evidence="1" key="1">
    <citation type="submission" date="2021-06" db="EMBL/GenBank/DDBJ databases">
        <authorList>
            <person name="Kallberg Y."/>
            <person name="Tangrot J."/>
            <person name="Rosling A."/>
        </authorList>
    </citation>
    <scope>NUCLEOTIDE SEQUENCE</scope>
    <source>
        <strain evidence="1">IL203A</strain>
    </source>
</reference>
<gene>
    <name evidence="1" type="ORF">DHETER_LOCUS10821</name>
</gene>
<accession>A0ACA9NYS2</accession>
<dbReference type="Proteomes" id="UP000789702">
    <property type="component" value="Unassembled WGS sequence"/>
</dbReference>
<proteinExistence type="predicted"/>
<name>A0ACA9NYS2_9GLOM</name>
<sequence length="47" mass="5600">MAPFIDLRESQVGNNPIKNFNKVNGSMELNEEFQRSQWINEKFQRSQ</sequence>
<comment type="caution">
    <text evidence="1">The sequence shown here is derived from an EMBL/GenBank/DDBJ whole genome shotgun (WGS) entry which is preliminary data.</text>
</comment>